<dbReference type="PRINTS" id="PR00412">
    <property type="entry name" value="EPOXHYDRLASE"/>
</dbReference>
<dbReference type="Proteomes" id="UP000320791">
    <property type="component" value="Unassembled WGS sequence"/>
</dbReference>
<evidence type="ECO:0000313" key="4">
    <source>
        <dbReference type="Proteomes" id="UP000320791"/>
    </source>
</evidence>
<evidence type="ECO:0000313" key="3">
    <source>
        <dbReference type="EMBL" id="TWT25666.1"/>
    </source>
</evidence>
<dbReference type="RefSeq" id="WP_146324214.1">
    <property type="nucleotide sequence ID" value="NZ_CP047080.1"/>
</dbReference>
<organism evidence="3 4">
    <name type="scientific">Corynebacterium canis</name>
    <dbReference type="NCBI Taxonomy" id="679663"/>
    <lineage>
        <taxon>Bacteria</taxon>
        <taxon>Bacillati</taxon>
        <taxon>Actinomycetota</taxon>
        <taxon>Actinomycetes</taxon>
        <taxon>Mycobacteriales</taxon>
        <taxon>Corynebacteriaceae</taxon>
        <taxon>Corynebacterium</taxon>
    </lineage>
</organism>
<evidence type="ECO:0000259" key="2">
    <source>
        <dbReference type="Pfam" id="PF00561"/>
    </source>
</evidence>
<protein>
    <submittedName>
        <fullName evidence="3">Alpha/beta hydrolase</fullName>
    </submittedName>
</protein>
<reference evidence="3 4" key="1">
    <citation type="submission" date="2019-08" db="EMBL/GenBank/DDBJ databases">
        <authorList>
            <person name="Lei W."/>
        </authorList>
    </citation>
    <scope>NUCLEOTIDE SEQUENCE [LARGE SCALE GENOMIC DNA]</scope>
    <source>
        <strain evidence="3 4">CCUG 58627</strain>
    </source>
</reference>
<accession>A0A5C5UHZ5</accession>
<dbReference type="PANTHER" id="PTHR43329">
    <property type="entry name" value="EPOXIDE HYDROLASE"/>
    <property type="match status" value="1"/>
</dbReference>
<keyword evidence="4" id="KW-1185">Reference proteome</keyword>
<dbReference type="InterPro" id="IPR000639">
    <property type="entry name" value="Epox_hydrolase-like"/>
</dbReference>
<proteinExistence type="predicted"/>
<dbReference type="InterPro" id="IPR029058">
    <property type="entry name" value="AB_hydrolase_fold"/>
</dbReference>
<dbReference type="GO" id="GO:0016787">
    <property type="term" value="F:hydrolase activity"/>
    <property type="evidence" value="ECO:0007669"/>
    <property type="project" value="UniProtKB-KW"/>
</dbReference>
<comment type="caution">
    <text evidence="3">The sequence shown here is derived from an EMBL/GenBank/DDBJ whole genome shotgun (WGS) entry which is preliminary data.</text>
</comment>
<name>A0A5C5UHZ5_9CORY</name>
<gene>
    <name evidence="3" type="ORF">FRX94_05950</name>
</gene>
<dbReference type="Gene3D" id="3.40.50.1820">
    <property type="entry name" value="alpha/beta hydrolase"/>
    <property type="match status" value="1"/>
</dbReference>
<dbReference type="OrthoDB" id="2987348at2"/>
<evidence type="ECO:0000256" key="1">
    <source>
        <dbReference type="ARBA" id="ARBA00022801"/>
    </source>
</evidence>
<keyword evidence="1 3" id="KW-0378">Hydrolase</keyword>
<feature type="domain" description="AB hydrolase-1" evidence="2">
    <location>
        <begin position="36"/>
        <end position="153"/>
    </location>
</feature>
<dbReference type="AlphaFoldDB" id="A0A5C5UHZ5"/>
<dbReference type="Pfam" id="PF00561">
    <property type="entry name" value="Abhydrolase_1"/>
    <property type="match status" value="1"/>
</dbReference>
<sequence length="292" mass="32135">MVSPSELATPGPYEHTYVHTRGLRLHAVTCGNPSAPLVLLLHGSRGGWFEYQHVLPLLAKAGYHACAVSLRGYGLSDKPPSGYEIRHAVGDISGTIRALGHSEAIIVGHEAGGVIAWVLATCQPERVRALITINAVHPTDLRRAIAARPWLYTNELVRWPAECLLRRGLGSITFGSADAEYNTRVATYRRACALSASLDKSRLVTLKTTQLIHTWVPASWFLAKAQVPVLILHDAQPRWRHLIRRAGTRTTGRVSSLTIPGAFTHATQLPQVEDPKEFVEVILRYLANTEED</sequence>
<dbReference type="EMBL" id="VOHM01000010">
    <property type="protein sequence ID" value="TWT25666.1"/>
    <property type="molecule type" value="Genomic_DNA"/>
</dbReference>
<dbReference type="InterPro" id="IPR000073">
    <property type="entry name" value="AB_hydrolase_1"/>
</dbReference>
<dbReference type="SUPFAM" id="SSF53474">
    <property type="entry name" value="alpha/beta-Hydrolases"/>
    <property type="match status" value="1"/>
</dbReference>